<dbReference type="RefSeq" id="WP_119439400.1">
    <property type="nucleotide sequence ID" value="NZ_QWGR01000013.1"/>
</dbReference>
<evidence type="ECO:0000313" key="5">
    <source>
        <dbReference type="Proteomes" id="UP000265926"/>
    </source>
</evidence>
<gene>
    <name evidence="4" type="ORF">D1614_18150</name>
</gene>
<comment type="similarity">
    <text evidence="1">Belongs to the thioesterase PaaI family.</text>
</comment>
<reference evidence="4 5" key="1">
    <citation type="submission" date="2018-08" db="EMBL/GenBank/DDBJ databases">
        <title>Pallidiluteibacterium maritimus gen. nov., sp. nov., isolated from coastal sediment.</title>
        <authorList>
            <person name="Zhou L.Y."/>
        </authorList>
    </citation>
    <scope>NUCLEOTIDE SEQUENCE [LARGE SCALE GENOMIC DNA]</scope>
    <source>
        <strain evidence="4 5">XSD2</strain>
    </source>
</reference>
<evidence type="ECO:0000313" key="4">
    <source>
        <dbReference type="EMBL" id="RIJ46592.1"/>
    </source>
</evidence>
<dbReference type="GO" id="GO:0005829">
    <property type="term" value="C:cytosol"/>
    <property type="evidence" value="ECO:0007669"/>
    <property type="project" value="TreeGrafter"/>
</dbReference>
<name>A0A399SVC9_9BACT</name>
<dbReference type="SUPFAM" id="SSF54637">
    <property type="entry name" value="Thioesterase/thiol ester dehydrase-isomerase"/>
    <property type="match status" value="1"/>
</dbReference>
<dbReference type="AlphaFoldDB" id="A0A399SVC9"/>
<comment type="caution">
    <text evidence="4">The sequence shown here is derived from an EMBL/GenBank/DDBJ whole genome shotgun (WGS) entry which is preliminary data.</text>
</comment>
<dbReference type="Proteomes" id="UP000265926">
    <property type="component" value="Unassembled WGS sequence"/>
</dbReference>
<dbReference type="Pfam" id="PF03061">
    <property type="entry name" value="4HBT"/>
    <property type="match status" value="1"/>
</dbReference>
<dbReference type="InterPro" id="IPR003736">
    <property type="entry name" value="PAAI_dom"/>
</dbReference>
<keyword evidence="5" id="KW-1185">Reference proteome</keyword>
<dbReference type="GO" id="GO:0061522">
    <property type="term" value="F:1,4-dihydroxy-2-naphthoyl-CoA thioesterase activity"/>
    <property type="evidence" value="ECO:0007669"/>
    <property type="project" value="TreeGrafter"/>
</dbReference>
<proteinExistence type="inferred from homology"/>
<evidence type="ECO:0000259" key="3">
    <source>
        <dbReference type="Pfam" id="PF03061"/>
    </source>
</evidence>
<organism evidence="4 5">
    <name type="scientific">Maribellus luteus</name>
    <dbReference type="NCBI Taxonomy" id="2305463"/>
    <lineage>
        <taxon>Bacteria</taxon>
        <taxon>Pseudomonadati</taxon>
        <taxon>Bacteroidota</taxon>
        <taxon>Bacteroidia</taxon>
        <taxon>Marinilabiliales</taxon>
        <taxon>Prolixibacteraceae</taxon>
        <taxon>Maribellus</taxon>
    </lineage>
</organism>
<evidence type="ECO:0000256" key="1">
    <source>
        <dbReference type="ARBA" id="ARBA00008324"/>
    </source>
</evidence>
<dbReference type="NCBIfam" id="TIGR00369">
    <property type="entry name" value="unchar_dom_1"/>
    <property type="match status" value="1"/>
</dbReference>
<dbReference type="PANTHER" id="PTHR43240">
    <property type="entry name" value="1,4-DIHYDROXY-2-NAPHTHOYL-COA THIOESTERASE 1"/>
    <property type="match status" value="1"/>
</dbReference>
<dbReference type="Gene3D" id="3.10.129.10">
    <property type="entry name" value="Hotdog Thioesterase"/>
    <property type="match status" value="1"/>
</dbReference>
<dbReference type="PANTHER" id="PTHR43240:SF5">
    <property type="entry name" value="1,4-DIHYDROXY-2-NAPHTHOYL-COA THIOESTERASE 1"/>
    <property type="match status" value="1"/>
</dbReference>
<dbReference type="OrthoDB" id="9798208at2"/>
<keyword evidence="2" id="KW-0378">Hydrolase</keyword>
<protein>
    <submittedName>
        <fullName evidence="4">PaaI family thioesterase</fullName>
    </submittedName>
</protein>
<dbReference type="InterPro" id="IPR029069">
    <property type="entry name" value="HotDog_dom_sf"/>
</dbReference>
<dbReference type="EMBL" id="QWGR01000013">
    <property type="protein sequence ID" value="RIJ46592.1"/>
    <property type="molecule type" value="Genomic_DNA"/>
</dbReference>
<accession>A0A399SVC9</accession>
<feature type="domain" description="Thioesterase" evidence="3">
    <location>
        <begin position="45"/>
        <end position="121"/>
    </location>
</feature>
<dbReference type="CDD" id="cd03443">
    <property type="entry name" value="PaaI_thioesterase"/>
    <property type="match status" value="1"/>
</dbReference>
<sequence length="138" mass="15164">MTIEEINKLCQNTLIGHLDIEFLSYGEDFVEARMLVDQKKWQPAGLLHGGASLALAETVASGGSMLLVDPTHFNVLGLQVSGNHISTISEGFVLARAEIVHRGNKTHVWDVKITSSEGKLISVARVTNMIIEKKQKRD</sequence>
<dbReference type="InterPro" id="IPR006683">
    <property type="entry name" value="Thioestr_dom"/>
</dbReference>
<evidence type="ECO:0000256" key="2">
    <source>
        <dbReference type="ARBA" id="ARBA00022801"/>
    </source>
</evidence>